<organism evidence="1">
    <name type="scientific">Anopheles coluzzii</name>
    <name type="common">African malaria mosquito</name>
    <dbReference type="NCBI Taxonomy" id="1518534"/>
    <lineage>
        <taxon>Eukaryota</taxon>
        <taxon>Metazoa</taxon>
        <taxon>Ecdysozoa</taxon>
        <taxon>Arthropoda</taxon>
        <taxon>Hexapoda</taxon>
        <taxon>Insecta</taxon>
        <taxon>Pterygota</taxon>
        <taxon>Neoptera</taxon>
        <taxon>Endopterygota</taxon>
        <taxon>Diptera</taxon>
        <taxon>Nematocera</taxon>
        <taxon>Culicoidea</taxon>
        <taxon>Culicidae</taxon>
        <taxon>Anophelinae</taxon>
        <taxon>Anopheles</taxon>
    </lineage>
</organism>
<dbReference type="Proteomes" id="UP000075882">
    <property type="component" value="Unassembled WGS sequence"/>
</dbReference>
<proteinExistence type="predicted"/>
<accession>A0A8W7PRI0</accession>
<dbReference type="AlphaFoldDB" id="A0A8W7PRI0"/>
<name>A0A8W7PRI0_ANOCL</name>
<dbReference type="EnsemblMetazoa" id="ACOM036290-RA">
    <property type="protein sequence ID" value="ACOM036290-PA.1"/>
    <property type="gene ID" value="ACOM036290"/>
</dbReference>
<sequence length="203" mass="22801">MNLCHNITFHWGVGPTCPSLLLLLLLDLLDARPDTRRDFWDRGMLAVYTCLSGPEPAENETLHRPAQSSGIIRIVGNRGNRRNRPEPLESSSIVRNIWNCPEPSGGVPNVRMSGVSSYKFFKAMNSDHSVVKQVRRQAAFWRCGLDAVWSRDSLSLAALLLRFRELKLLKLDVGENVRHLRGNCPCFLLQQAHGTVDEQAALS</sequence>
<protein>
    <submittedName>
        <fullName evidence="1">Uncharacterized protein</fullName>
    </submittedName>
</protein>
<reference evidence="1" key="1">
    <citation type="submission" date="2022-08" db="UniProtKB">
        <authorList>
            <consortium name="EnsemblMetazoa"/>
        </authorList>
    </citation>
    <scope>IDENTIFICATION</scope>
</reference>
<evidence type="ECO:0000313" key="1">
    <source>
        <dbReference type="EnsemblMetazoa" id="ACOM036290-PA.1"/>
    </source>
</evidence>